<reference evidence="2" key="1">
    <citation type="submission" date="2016-10" db="EMBL/GenBank/DDBJ databases">
        <authorList>
            <person name="Varghese N."/>
            <person name="Submissions S."/>
        </authorList>
    </citation>
    <scope>NUCLEOTIDE SEQUENCE [LARGE SCALE GENOMIC DNA]</scope>
    <source>
        <strain evidence="2">CGMCC 1.10683</strain>
    </source>
</reference>
<dbReference type="STRING" id="871741.SAMN05192570_1519"/>
<dbReference type="OrthoDB" id="9800600at2"/>
<evidence type="ECO:0008006" key="3">
    <source>
        <dbReference type="Google" id="ProtNLM"/>
    </source>
</evidence>
<proteinExistence type="predicted"/>
<gene>
    <name evidence="1" type="ORF">SAMN05192570_1519</name>
</gene>
<evidence type="ECO:0000313" key="1">
    <source>
        <dbReference type="EMBL" id="SFS46885.1"/>
    </source>
</evidence>
<organism evidence="1 2">
    <name type="scientific">Brevundimonas viscosa</name>
    <dbReference type="NCBI Taxonomy" id="871741"/>
    <lineage>
        <taxon>Bacteria</taxon>
        <taxon>Pseudomonadati</taxon>
        <taxon>Pseudomonadota</taxon>
        <taxon>Alphaproteobacteria</taxon>
        <taxon>Caulobacterales</taxon>
        <taxon>Caulobacteraceae</taxon>
        <taxon>Brevundimonas</taxon>
    </lineage>
</organism>
<dbReference type="SUPFAM" id="SSF55961">
    <property type="entry name" value="Bet v1-like"/>
    <property type="match status" value="1"/>
</dbReference>
<keyword evidence="2" id="KW-1185">Reference proteome</keyword>
<sequence length="248" mass="27375">MIAMTDAPAPMEDHVLVEVTVPAPADVVWDALRDPAKIRDWFGWEADSLKDEIDFIFVTHARADEATRTVVFEGVNDRYEVEARGDSSVVRVVRSAPAGSWTDVFDGMIEGWISFTWQLAFALARHGLKRRRTLFFSGPPREDRLGRGLLGLDAAPAAGEAWAGPLGPEADAAGEVWFTARHQTGVTVDAWGDGLLVVVDQPPSEKHPRGFVMLTLTTYGLSEAALAELRTRWQAWWEKRFESAAPGC</sequence>
<dbReference type="Proteomes" id="UP000198788">
    <property type="component" value="Unassembled WGS sequence"/>
</dbReference>
<dbReference type="EMBL" id="FOZV01000002">
    <property type="protein sequence ID" value="SFS46885.1"/>
    <property type="molecule type" value="Genomic_DNA"/>
</dbReference>
<dbReference type="InterPro" id="IPR023393">
    <property type="entry name" value="START-like_dom_sf"/>
</dbReference>
<name>A0A1I6Q3I8_9CAUL</name>
<dbReference type="Gene3D" id="3.30.530.20">
    <property type="match status" value="1"/>
</dbReference>
<accession>A0A1I6Q3I8</accession>
<protein>
    <recommendedName>
        <fullName evidence="3">Activator of Hsp90 ATPase homolog 1-like protein</fullName>
    </recommendedName>
</protein>
<dbReference type="RefSeq" id="WP_092308393.1">
    <property type="nucleotide sequence ID" value="NZ_FOZV01000002.1"/>
</dbReference>
<dbReference type="AlphaFoldDB" id="A0A1I6Q3I8"/>
<evidence type="ECO:0000313" key="2">
    <source>
        <dbReference type="Proteomes" id="UP000198788"/>
    </source>
</evidence>